<gene>
    <name evidence="1" type="ORF">S06H3_55615</name>
</gene>
<name>X1R5N5_9ZZZZ</name>
<organism evidence="1">
    <name type="scientific">marine sediment metagenome</name>
    <dbReference type="NCBI Taxonomy" id="412755"/>
    <lineage>
        <taxon>unclassified sequences</taxon>
        <taxon>metagenomes</taxon>
        <taxon>ecological metagenomes</taxon>
    </lineage>
</organism>
<dbReference type="AlphaFoldDB" id="X1R5N5"/>
<dbReference type="EMBL" id="BARV01035669">
    <property type="protein sequence ID" value="GAI58440.1"/>
    <property type="molecule type" value="Genomic_DNA"/>
</dbReference>
<reference evidence="1" key="1">
    <citation type="journal article" date="2014" name="Front. Microbiol.">
        <title>High frequency of phylogenetically diverse reductive dehalogenase-homologous genes in deep subseafloor sedimentary metagenomes.</title>
        <authorList>
            <person name="Kawai M."/>
            <person name="Futagami T."/>
            <person name="Toyoda A."/>
            <person name="Takaki Y."/>
            <person name="Nishi S."/>
            <person name="Hori S."/>
            <person name="Arai W."/>
            <person name="Tsubouchi T."/>
            <person name="Morono Y."/>
            <person name="Uchiyama I."/>
            <person name="Ito T."/>
            <person name="Fujiyama A."/>
            <person name="Inagaki F."/>
            <person name="Takami H."/>
        </authorList>
    </citation>
    <scope>NUCLEOTIDE SEQUENCE</scope>
    <source>
        <strain evidence="1">Expedition CK06-06</strain>
    </source>
</reference>
<evidence type="ECO:0000313" key="1">
    <source>
        <dbReference type="EMBL" id="GAI58440.1"/>
    </source>
</evidence>
<protein>
    <submittedName>
        <fullName evidence="1">Uncharacterized protein</fullName>
    </submittedName>
</protein>
<sequence>AYKYYPLYPNRKWWLEALRRAQKWARFVNIRYLLLTLRSIKAEKEAERQRTMEGLSIDTDYNKEKAYQLIQTNQRRLEARWLAKLALAAEGGAIG</sequence>
<feature type="non-terminal residue" evidence="1">
    <location>
        <position position="1"/>
    </location>
</feature>
<proteinExistence type="predicted"/>
<comment type="caution">
    <text evidence="1">The sequence shown here is derived from an EMBL/GenBank/DDBJ whole genome shotgun (WGS) entry which is preliminary data.</text>
</comment>
<accession>X1R5N5</accession>